<gene>
    <name evidence="6" type="ORF">OIN59_23765</name>
</gene>
<evidence type="ECO:0000256" key="2">
    <source>
        <dbReference type="ARBA" id="ARBA00022801"/>
    </source>
</evidence>
<accession>A0ABT5S3G6</accession>
<dbReference type="PANTHER" id="PTHR42988">
    <property type="entry name" value="PHOSPHOHYDROLASE"/>
    <property type="match status" value="1"/>
</dbReference>
<dbReference type="EMBL" id="JAPCKI010000023">
    <property type="protein sequence ID" value="MDD2180464.1"/>
    <property type="molecule type" value="Genomic_DNA"/>
</dbReference>
<dbReference type="Gene3D" id="3.30.750.180">
    <property type="entry name" value="GpdQ, beta-strand dimerisation domain"/>
    <property type="match status" value="1"/>
</dbReference>
<dbReference type="RefSeq" id="WP_274114465.1">
    <property type="nucleotide sequence ID" value="NZ_JAPCKI010000023.1"/>
</dbReference>
<feature type="domain" description="Calcineurin-like phosphoesterase" evidence="5">
    <location>
        <begin position="1"/>
        <end position="198"/>
    </location>
</feature>
<keyword evidence="7" id="KW-1185">Reference proteome</keyword>
<sequence>MLIAQISDMHIKASGKLAYGVVDTAGLLRQCVTHIVSLATPPDLVLITGDLVDYGRGEEYALLKELLAPLTMPIYVVAGNHDERTALRKAFDGPRFDYLSQATEFLQYAVDLGPLRLVVLDTVVPEEGRGQLCDKRLAWLDERLAEDSRPTVIAMHHPPFATGIAHMDAVGLEGADALEEILLKYRHVERVMCGHLHRSIQCRFGGTIASTCPSPAHQVALDLSLDGPDCFVMEPPGYQLHAWLGARLVTHTCVVGSFAGPYRFREGGVLID</sequence>
<dbReference type="SUPFAM" id="SSF56300">
    <property type="entry name" value="Metallo-dependent phosphatases"/>
    <property type="match status" value="1"/>
</dbReference>
<evidence type="ECO:0000256" key="3">
    <source>
        <dbReference type="ARBA" id="ARBA00023004"/>
    </source>
</evidence>
<dbReference type="InterPro" id="IPR026575">
    <property type="entry name" value="GpdQ/CpdA-like"/>
</dbReference>
<organism evidence="6 7">
    <name type="scientific">Acidovorax benzenivorans</name>
    <dbReference type="NCBI Taxonomy" id="2987520"/>
    <lineage>
        <taxon>Bacteria</taxon>
        <taxon>Pseudomonadati</taxon>
        <taxon>Pseudomonadota</taxon>
        <taxon>Betaproteobacteria</taxon>
        <taxon>Burkholderiales</taxon>
        <taxon>Comamonadaceae</taxon>
        <taxon>Acidovorax</taxon>
    </lineage>
</organism>
<dbReference type="InterPro" id="IPR042283">
    <property type="entry name" value="GpdQ_catalytic"/>
</dbReference>
<keyword evidence="1" id="KW-0479">Metal-binding</keyword>
<proteinExistence type="inferred from homology"/>
<dbReference type="CDD" id="cd07402">
    <property type="entry name" value="MPP_GpdQ"/>
    <property type="match status" value="1"/>
</dbReference>
<keyword evidence="2" id="KW-0378">Hydrolase</keyword>
<evidence type="ECO:0000313" key="6">
    <source>
        <dbReference type="EMBL" id="MDD2180464.1"/>
    </source>
</evidence>
<dbReference type="Proteomes" id="UP001148932">
    <property type="component" value="Unassembled WGS sequence"/>
</dbReference>
<keyword evidence="3" id="KW-0408">Iron</keyword>
<reference evidence="6" key="1">
    <citation type="submission" date="2022-10" db="EMBL/GenBank/DDBJ databases">
        <title>Description of microaerobic benzene degrading bacteria.</title>
        <authorList>
            <person name="Bedics A."/>
            <person name="Tancsics A."/>
            <person name="Banerjee S."/>
        </authorList>
    </citation>
    <scope>NUCLEOTIDE SEQUENCE</scope>
    <source>
        <strain evidence="6">D2M1</strain>
    </source>
</reference>
<evidence type="ECO:0000259" key="5">
    <source>
        <dbReference type="Pfam" id="PF00149"/>
    </source>
</evidence>
<dbReference type="InterPro" id="IPR042281">
    <property type="entry name" value="GpdQ_beta-strand"/>
</dbReference>
<evidence type="ECO:0000313" key="7">
    <source>
        <dbReference type="Proteomes" id="UP001148932"/>
    </source>
</evidence>
<evidence type="ECO:0000256" key="4">
    <source>
        <dbReference type="ARBA" id="ARBA00025742"/>
    </source>
</evidence>
<dbReference type="InterPro" id="IPR050884">
    <property type="entry name" value="CNP_phosphodiesterase-III"/>
</dbReference>
<dbReference type="InterPro" id="IPR029052">
    <property type="entry name" value="Metallo-depent_PP-like"/>
</dbReference>
<name>A0ABT5S3G6_9BURK</name>
<dbReference type="InterPro" id="IPR004843">
    <property type="entry name" value="Calcineurin-like_PHP"/>
</dbReference>
<dbReference type="PANTHER" id="PTHR42988:SF2">
    <property type="entry name" value="CYCLIC NUCLEOTIDE PHOSPHODIESTERASE CBUA0032-RELATED"/>
    <property type="match status" value="1"/>
</dbReference>
<evidence type="ECO:0000256" key="1">
    <source>
        <dbReference type="ARBA" id="ARBA00022723"/>
    </source>
</evidence>
<dbReference type="Pfam" id="PF00149">
    <property type="entry name" value="Metallophos"/>
    <property type="match status" value="1"/>
</dbReference>
<protein>
    <submittedName>
        <fullName evidence="6">Phosphodiesterase</fullName>
    </submittedName>
</protein>
<comment type="similarity">
    <text evidence="4">Belongs to the cyclic nucleotide phosphodiesterase class-III family.</text>
</comment>
<dbReference type="Gene3D" id="3.60.21.40">
    <property type="entry name" value="GpdQ, catalytic alpha/beta sandwich domain"/>
    <property type="match status" value="1"/>
</dbReference>
<comment type="caution">
    <text evidence="6">The sequence shown here is derived from an EMBL/GenBank/DDBJ whole genome shotgun (WGS) entry which is preliminary data.</text>
</comment>